<sequence>MDDRGGRPKWRHQKGWRRKTSDLLVRRRAGYEPASRPLAISPAPPSRRVDAPPSAPSADSEYGCFLIVPLADGHHRIAGTGHDRAPVPALSTK</sequence>
<dbReference type="EMBL" id="LK022848">
    <property type="protein sequence ID" value="CDR03940.1"/>
    <property type="molecule type" value="Genomic_DNA"/>
</dbReference>
<gene>
    <name evidence="3" type="ORF">J2Z30_003025</name>
    <name evidence="2" type="ORF">SIRAN1434</name>
</gene>
<feature type="compositionally biased region" description="Basic residues" evidence="1">
    <location>
        <begin position="7"/>
        <end position="18"/>
    </location>
</feature>
<accession>A0A060ZEI5</accession>
<evidence type="ECO:0000313" key="3">
    <source>
        <dbReference type="EMBL" id="MBP2062009.1"/>
    </source>
</evidence>
<dbReference type="RefSeq" id="WP_044567937.1">
    <property type="nucleotide sequence ID" value="NZ_BAABDR010000025.1"/>
</dbReference>
<name>A0A060ZEI5_9ACTN</name>
<dbReference type="AlphaFoldDB" id="A0A060ZEI5"/>
<keyword evidence="4" id="KW-1185">Reference proteome</keyword>
<feature type="region of interest" description="Disordered" evidence="1">
    <location>
        <begin position="1"/>
        <end position="60"/>
    </location>
</feature>
<organism evidence="2">
    <name type="scientific">Streptomyces iranensis</name>
    <dbReference type="NCBI Taxonomy" id="576784"/>
    <lineage>
        <taxon>Bacteria</taxon>
        <taxon>Bacillati</taxon>
        <taxon>Actinomycetota</taxon>
        <taxon>Actinomycetes</taxon>
        <taxon>Kitasatosporales</taxon>
        <taxon>Streptomycetaceae</taxon>
        <taxon>Streptomyces</taxon>
        <taxon>Streptomyces violaceusniger group</taxon>
    </lineage>
</organism>
<proteinExistence type="predicted"/>
<evidence type="ECO:0000313" key="4">
    <source>
        <dbReference type="Proteomes" id="UP000756710"/>
    </source>
</evidence>
<evidence type="ECO:0000256" key="1">
    <source>
        <dbReference type="SAM" id="MobiDB-lite"/>
    </source>
</evidence>
<evidence type="ECO:0000313" key="2">
    <source>
        <dbReference type="EMBL" id="CDR03940.1"/>
    </source>
</evidence>
<reference evidence="3 4" key="2">
    <citation type="submission" date="2021-03" db="EMBL/GenBank/DDBJ databases">
        <title>Genomic Encyclopedia of Type Strains, Phase IV (KMG-IV): sequencing the most valuable type-strain genomes for metagenomic binning, comparative biology and taxonomic classification.</title>
        <authorList>
            <person name="Goeker M."/>
        </authorList>
    </citation>
    <scope>NUCLEOTIDE SEQUENCE [LARGE SCALE GENOMIC DNA]</scope>
    <source>
        <strain evidence="3 4">DSM 41954</strain>
    </source>
</reference>
<dbReference type="EMBL" id="JAGGLR010000007">
    <property type="protein sequence ID" value="MBP2062009.1"/>
    <property type="molecule type" value="Genomic_DNA"/>
</dbReference>
<protein>
    <submittedName>
        <fullName evidence="2">Uncharacterized protein</fullName>
    </submittedName>
</protein>
<dbReference type="Proteomes" id="UP000756710">
    <property type="component" value="Unassembled WGS sequence"/>
</dbReference>
<reference evidence="2" key="1">
    <citation type="submission" date="2014-05" db="EMBL/GenBank/DDBJ databases">
        <authorList>
            <person name="Horn Fabian"/>
        </authorList>
    </citation>
    <scope>NUCLEOTIDE SEQUENCE</scope>
</reference>
<dbReference type="HOGENOM" id="CLU_2398357_0_0_11"/>
<dbReference type="GeneID" id="32466682"/>